<feature type="region of interest" description="Disordered" evidence="1">
    <location>
        <begin position="328"/>
        <end position="359"/>
    </location>
</feature>
<dbReference type="PANTHER" id="PTHR14248">
    <property type="entry name" value="CYCLIN Y, ISOFORM A"/>
    <property type="match status" value="1"/>
</dbReference>
<dbReference type="AlphaFoldDB" id="A0A1I8FIH9"/>
<proteinExistence type="predicted"/>
<evidence type="ECO:0000313" key="2">
    <source>
        <dbReference type="Proteomes" id="UP000095280"/>
    </source>
</evidence>
<dbReference type="SUPFAM" id="SSF54001">
    <property type="entry name" value="Cysteine proteinases"/>
    <property type="match status" value="1"/>
</dbReference>
<evidence type="ECO:0000313" key="3">
    <source>
        <dbReference type="WBParaSite" id="maker-unitig_35341-snap-gene-0.2-mRNA-1"/>
    </source>
</evidence>
<accession>A0A1I8FIH9</accession>
<name>A0A1I8FIH9_9PLAT</name>
<feature type="region of interest" description="Disordered" evidence="1">
    <location>
        <begin position="76"/>
        <end position="99"/>
    </location>
</feature>
<dbReference type="InterPro" id="IPR038765">
    <property type="entry name" value="Papain-like_cys_pep_sf"/>
</dbReference>
<organism evidence="2 3">
    <name type="scientific">Macrostomum lignano</name>
    <dbReference type="NCBI Taxonomy" id="282301"/>
    <lineage>
        <taxon>Eukaryota</taxon>
        <taxon>Metazoa</taxon>
        <taxon>Spiralia</taxon>
        <taxon>Lophotrochozoa</taxon>
        <taxon>Platyhelminthes</taxon>
        <taxon>Rhabditophora</taxon>
        <taxon>Macrostomorpha</taxon>
        <taxon>Macrostomida</taxon>
        <taxon>Macrostomidae</taxon>
        <taxon>Macrostomum</taxon>
    </lineage>
</organism>
<dbReference type="Proteomes" id="UP000095280">
    <property type="component" value="Unplaced"/>
</dbReference>
<dbReference type="WBParaSite" id="maker-unitig_35341-snap-gene-0.2-mRNA-1">
    <property type="protein sequence ID" value="maker-unitig_35341-snap-gene-0.2-mRNA-1"/>
    <property type="gene ID" value="maker-unitig_35341-snap-gene-0.2"/>
</dbReference>
<sequence>DCLQAFLKPERLSGSTRWFCPRCRSRSERREEDRQSAPASHYLLIHFKRSDCVSVEASRQKAQHLVDISHQQTWTIPSNLMPPPASSPRQPRASPYRGNINEFASRPRTNCDPSTTTAVRAAVFCRGALASCAAPPTFGNFLADAAAFFSGVQFKPRICCAASLLAGVLSNVRHKTDRQGRSEGAIWEIFDEVLHPRCRLARRLPEAAAREGRTIGLYSCALCSAPPAHCRMRVVSPCGCTWSACWLQRRSTCTVTRQLAPLSAGLRVVASKVVDDQAVWNVDYCRILKDAKVEDMNELERKYLELIQFNINVPAPSCNCARHGQPAGRLNARSKPPASASAGEFSGSSAARPQQASAQQQQQQQGVGCLLYRGCF</sequence>
<keyword evidence="2" id="KW-1185">Reference proteome</keyword>
<dbReference type="Gene3D" id="3.90.70.10">
    <property type="entry name" value="Cysteine proteinases"/>
    <property type="match status" value="1"/>
</dbReference>
<protein>
    <submittedName>
        <fullName evidence="3">USP domain-containing protein</fullName>
    </submittedName>
</protein>
<dbReference type="Gene3D" id="1.10.472.10">
    <property type="entry name" value="Cyclin-like"/>
    <property type="match status" value="1"/>
</dbReference>
<reference evidence="3" key="1">
    <citation type="submission" date="2016-11" db="UniProtKB">
        <authorList>
            <consortium name="WormBaseParasite"/>
        </authorList>
    </citation>
    <scope>IDENTIFICATION</scope>
</reference>
<evidence type="ECO:0000256" key="1">
    <source>
        <dbReference type="SAM" id="MobiDB-lite"/>
    </source>
</evidence>
<feature type="compositionally biased region" description="Low complexity" evidence="1">
    <location>
        <begin position="338"/>
        <end position="359"/>
    </location>
</feature>